<dbReference type="EMBL" id="SWBP01000001">
    <property type="protein sequence ID" value="TKC00133.1"/>
    <property type="molecule type" value="Genomic_DNA"/>
</dbReference>
<name>A0A4U1C447_9SPHI</name>
<dbReference type="PANTHER" id="PTHR34047">
    <property type="entry name" value="NUCLEAR INTRON MATURASE 1, MITOCHONDRIAL-RELATED"/>
    <property type="match status" value="1"/>
</dbReference>
<keyword evidence="3" id="KW-0548">Nucleotidyltransferase</keyword>
<dbReference type="OrthoDB" id="9780724at2"/>
<evidence type="ECO:0000259" key="2">
    <source>
        <dbReference type="PROSITE" id="PS50878"/>
    </source>
</evidence>
<dbReference type="InterPro" id="IPR051083">
    <property type="entry name" value="GrpII_Intron_Splice-Mob/Def"/>
</dbReference>
<dbReference type="AlphaFoldDB" id="A0A4U1C447"/>
<reference evidence="3 4" key="1">
    <citation type="submission" date="2019-04" db="EMBL/GenBank/DDBJ databases">
        <title>Pedobacter sp. AR-3-17 sp. nov., isolated from Arctic soil.</title>
        <authorList>
            <person name="Dahal R.H."/>
            <person name="Kim D.-U."/>
        </authorList>
    </citation>
    <scope>NUCLEOTIDE SEQUENCE [LARGE SCALE GENOMIC DNA]</scope>
    <source>
        <strain evidence="3 4">AR-3-17</strain>
    </source>
</reference>
<proteinExistence type="inferred from homology"/>
<dbReference type="InterPro" id="IPR043502">
    <property type="entry name" value="DNA/RNA_pol_sf"/>
</dbReference>
<dbReference type="PROSITE" id="PS50878">
    <property type="entry name" value="RT_POL"/>
    <property type="match status" value="1"/>
</dbReference>
<evidence type="ECO:0000313" key="3">
    <source>
        <dbReference type="EMBL" id="TKC00133.1"/>
    </source>
</evidence>
<comment type="similarity">
    <text evidence="1">Belongs to the bacterial reverse transcriptase family.</text>
</comment>
<gene>
    <name evidence="3" type="ORF">FA046_00165</name>
</gene>
<dbReference type="InterPro" id="IPR000477">
    <property type="entry name" value="RT_dom"/>
</dbReference>
<keyword evidence="3" id="KW-0808">Transferase</keyword>
<sequence length="525" mass="60306">MKGIGINKEILDIFNLDLSIKRIKKDISSDFIFAPHYSIIFEKASQELFEQLKTKLLSGNYSARLPISMNVIKPNGFSRKGSILEPIDRLAYQLIVDTISTYAETQIDRTQVFSNVLLENDEDGYMFEKSSESFDNFKNRIQELCICGKYSYVLKADIASYFDKIYQHNIGNLLYSSGADRNAVSFLERFMLMLSENDSHGIIQGVFPSDLLGNFSLCGIDALHSVEGLEFARYVDDMYIFFENLNDARIHKVRLGNWLRIDGLTLNESKTKIFEVNELLNEESELDKLFEEAKKEILERTIEFDVEYGSASILWDLETGFEYDDEYDQEDLKLEATKKLYDSNKEPSSRFKIEKYCLSVFATFNSDYALSSVLKNFADEPSLAQTYFGYLRKMIVNDKVSVIDIEGLLSKPNLIFDYQKKWVYSLILYLNDASPEILNLAIKDLKSNVNNTLRGICAIILGKHGNSAFRRILKTHYQSENSEYVQSAILFAAQYFSTQERDTCYKAWAGHSDINSLIVIALKNK</sequence>
<keyword evidence="3" id="KW-0695">RNA-directed DNA polymerase</keyword>
<organism evidence="3 4">
    <name type="scientific">Pedobacter cryophilus</name>
    <dbReference type="NCBI Taxonomy" id="2571271"/>
    <lineage>
        <taxon>Bacteria</taxon>
        <taxon>Pseudomonadati</taxon>
        <taxon>Bacteroidota</taxon>
        <taxon>Sphingobacteriia</taxon>
        <taxon>Sphingobacteriales</taxon>
        <taxon>Sphingobacteriaceae</taxon>
        <taxon>Pedobacter</taxon>
    </lineage>
</organism>
<dbReference type="RefSeq" id="WP_136824340.1">
    <property type="nucleotide sequence ID" value="NZ_SWBP01000001.1"/>
</dbReference>
<accession>A0A4U1C447</accession>
<evidence type="ECO:0000256" key="1">
    <source>
        <dbReference type="ARBA" id="ARBA00034120"/>
    </source>
</evidence>
<dbReference type="SUPFAM" id="SSF56672">
    <property type="entry name" value="DNA/RNA polymerases"/>
    <property type="match status" value="1"/>
</dbReference>
<evidence type="ECO:0000313" key="4">
    <source>
        <dbReference type="Proteomes" id="UP000308181"/>
    </source>
</evidence>
<feature type="domain" description="Reverse transcriptase" evidence="2">
    <location>
        <begin position="1"/>
        <end position="302"/>
    </location>
</feature>
<dbReference type="CDD" id="cd01646">
    <property type="entry name" value="RT_Bac_retron_I"/>
    <property type="match status" value="1"/>
</dbReference>
<dbReference type="GO" id="GO:0003964">
    <property type="term" value="F:RNA-directed DNA polymerase activity"/>
    <property type="evidence" value="ECO:0007669"/>
    <property type="project" value="UniProtKB-KW"/>
</dbReference>
<protein>
    <submittedName>
        <fullName evidence="3">RNA-directed DNA polymerase</fullName>
    </submittedName>
</protein>
<dbReference type="PANTHER" id="PTHR34047:SF8">
    <property type="entry name" value="PROTEIN YKFC"/>
    <property type="match status" value="1"/>
</dbReference>
<keyword evidence="4" id="KW-1185">Reference proteome</keyword>
<dbReference type="Proteomes" id="UP000308181">
    <property type="component" value="Unassembled WGS sequence"/>
</dbReference>
<comment type="caution">
    <text evidence="3">The sequence shown here is derived from an EMBL/GenBank/DDBJ whole genome shotgun (WGS) entry which is preliminary data.</text>
</comment>
<dbReference type="Pfam" id="PF00078">
    <property type="entry name" value="RVT_1"/>
    <property type="match status" value="1"/>
</dbReference>